<dbReference type="InterPro" id="IPR007865">
    <property type="entry name" value="Aminopep_P_N"/>
</dbReference>
<keyword evidence="7" id="KW-0482">Metalloprotease</keyword>
<proteinExistence type="inferred from homology"/>
<dbReference type="CDD" id="cd01087">
    <property type="entry name" value="Prolidase"/>
    <property type="match status" value="1"/>
</dbReference>
<accession>A0A0H5QH61</accession>
<keyword evidence="6" id="KW-0224">Dipeptidase</keyword>
<evidence type="ECO:0000256" key="3">
    <source>
        <dbReference type="ARBA" id="ARBA00022670"/>
    </source>
</evidence>
<dbReference type="PANTHER" id="PTHR48480">
    <property type="match status" value="1"/>
</dbReference>
<keyword evidence="8" id="KW-0464">Manganese</keyword>
<dbReference type="SMART" id="SM01011">
    <property type="entry name" value="AMP_N"/>
    <property type="match status" value="1"/>
</dbReference>
<dbReference type="InterPro" id="IPR036005">
    <property type="entry name" value="Creatinase/aminopeptidase-like"/>
</dbReference>
<keyword evidence="3" id="KW-0645">Protease</keyword>
<comment type="catalytic activity">
    <reaction evidence="15">
        <text>Xaa-L-Pro dipeptide + H2O = an L-alpha-amino acid + L-proline</text>
        <dbReference type="Rhea" id="RHEA:76407"/>
        <dbReference type="ChEBI" id="CHEBI:15377"/>
        <dbReference type="ChEBI" id="CHEBI:59869"/>
        <dbReference type="ChEBI" id="CHEBI:60039"/>
        <dbReference type="ChEBI" id="CHEBI:195196"/>
        <dbReference type="EC" id="3.4.13.9"/>
    </reaction>
</comment>
<evidence type="ECO:0000256" key="1">
    <source>
        <dbReference type="ARBA" id="ARBA00001936"/>
    </source>
</evidence>
<dbReference type="InterPro" id="IPR000994">
    <property type="entry name" value="Pept_M24"/>
</dbReference>
<dbReference type="AlphaFoldDB" id="A0A0H5QH61"/>
<dbReference type="GO" id="GO:0006508">
    <property type="term" value="P:proteolysis"/>
    <property type="evidence" value="ECO:0007669"/>
    <property type="project" value="UniProtKB-KW"/>
</dbReference>
<dbReference type="PANTHER" id="PTHR48480:SF2">
    <property type="entry name" value="PEPTIDASE D"/>
    <property type="match status" value="1"/>
</dbReference>
<dbReference type="SUPFAM" id="SSF53092">
    <property type="entry name" value="Creatinase/prolidase N-terminal domain"/>
    <property type="match status" value="1"/>
</dbReference>
<evidence type="ECO:0000256" key="8">
    <source>
        <dbReference type="ARBA" id="ARBA00023211"/>
    </source>
</evidence>
<sequence>MELGLPEDIDLIALHRENRNRVFDGFPNAKGEIALFQGGKKFLRYDTDHEDLFRQESFFFYLFGVNEPGLYGALDLAQRKSYLFIHKPTLDHEIWCGKAKTLEEFSRIYGIDYVRYTSEIAAVLNELNVTNVHVLEGVNHDSGSAIERLSFEGDGAFKFDGRVLLDIMSESRVIKTHLELALLQHVNNISSKAHIQVMQNCRPGMFEFQLESSFIHFSSFHGGSRYQAYTCICGTGANGAVLHYGHAGAPNDRRLEPDDMCLLDMGAEYHCYASDITCSYPANGRFTDSQRAVYNIVYDAQRAVEAAVRPGVEWSEMHKLAERVICQGLMDNDFIFGDSVDQLTDLHIPSLFFPHGLGHFIGLDTHDVGGFPKGRKRLEGPGLSCLRINRVLKANMVLSNEPGVYFIEALLRPAFSNDQLKSHLNIAKIEQFMAFGGIRLEDDLIITETGCINMTRVPRKCSDIESVMAGQPFHHH</sequence>
<dbReference type="Pfam" id="PF05195">
    <property type="entry name" value="AMP_N"/>
    <property type="match status" value="1"/>
</dbReference>
<reference evidence="17" key="1">
    <citation type="submission" date="2015-04" db="EMBL/GenBank/DDBJ databases">
        <title>The genome sequence of the plant pathogenic Rhizarian Plasmodiophora brassicae reveals insights in its biotrophic life cycle and the origin of chitin synthesis.</title>
        <authorList>
            <person name="Schwelm A."/>
            <person name="Fogelqvist J."/>
            <person name="Knaust A."/>
            <person name="Julke S."/>
            <person name="Lilja T."/>
            <person name="Dhandapani V."/>
            <person name="Bonilla-Rosso G."/>
            <person name="Karlsson M."/>
            <person name="Shevchenko A."/>
            <person name="Choi S.R."/>
            <person name="Kim H.G."/>
            <person name="Park J.Y."/>
            <person name="Lim Y.P."/>
            <person name="Ludwig-Muller J."/>
            <person name="Dixelius C."/>
        </authorList>
    </citation>
    <scope>NUCLEOTIDE SEQUENCE</scope>
    <source>
        <tissue evidence="17">Potato root galls</tissue>
    </source>
</reference>
<protein>
    <recommendedName>
        <fullName evidence="11">Xaa-Pro dipeptidase</fullName>
        <ecNumber evidence="10">3.4.13.9</ecNumber>
    </recommendedName>
    <alternativeName>
        <fullName evidence="14">Imidodipeptidase</fullName>
    </alternativeName>
    <alternativeName>
        <fullName evidence="12">Peptidase D</fullName>
    </alternativeName>
    <alternativeName>
        <fullName evidence="13">Proline dipeptidase</fullName>
    </alternativeName>
</protein>
<organism evidence="17">
    <name type="scientific">Spongospora subterranea</name>
    <dbReference type="NCBI Taxonomy" id="70186"/>
    <lineage>
        <taxon>Eukaryota</taxon>
        <taxon>Sar</taxon>
        <taxon>Rhizaria</taxon>
        <taxon>Endomyxa</taxon>
        <taxon>Phytomyxea</taxon>
        <taxon>Plasmodiophorida</taxon>
        <taxon>Plasmodiophoridae</taxon>
        <taxon>Spongospora</taxon>
    </lineage>
</organism>
<evidence type="ECO:0000256" key="13">
    <source>
        <dbReference type="ARBA" id="ARBA00044284"/>
    </source>
</evidence>
<dbReference type="GO" id="GO:0070006">
    <property type="term" value="F:metalloaminopeptidase activity"/>
    <property type="evidence" value="ECO:0007669"/>
    <property type="project" value="InterPro"/>
</dbReference>
<evidence type="ECO:0000256" key="6">
    <source>
        <dbReference type="ARBA" id="ARBA00022997"/>
    </source>
</evidence>
<evidence type="ECO:0000313" key="17">
    <source>
        <dbReference type="EMBL" id="CRZ00987.1"/>
    </source>
</evidence>
<dbReference type="SUPFAM" id="SSF55920">
    <property type="entry name" value="Creatinase/aminopeptidase"/>
    <property type="match status" value="1"/>
</dbReference>
<evidence type="ECO:0000256" key="9">
    <source>
        <dbReference type="ARBA" id="ARBA00043990"/>
    </source>
</evidence>
<dbReference type="FunFam" id="3.90.230.10:FF:000002">
    <property type="entry name" value="Xaa-Pro aminopeptidase 3"/>
    <property type="match status" value="1"/>
</dbReference>
<name>A0A0H5QH61_9EUKA</name>
<evidence type="ECO:0000256" key="2">
    <source>
        <dbReference type="ARBA" id="ARBA00011738"/>
    </source>
</evidence>
<comment type="similarity">
    <text evidence="9">Belongs to the peptidase M24B family. Eukaryotic-type prolidase subfamily.</text>
</comment>
<dbReference type="Gene3D" id="3.40.350.10">
    <property type="entry name" value="Creatinase/prolidase N-terminal domain"/>
    <property type="match status" value="1"/>
</dbReference>
<keyword evidence="4" id="KW-0479">Metal-binding</keyword>
<dbReference type="GO" id="GO:0030145">
    <property type="term" value="F:manganese ion binding"/>
    <property type="evidence" value="ECO:0007669"/>
    <property type="project" value="InterPro"/>
</dbReference>
<dbReference type="EC" id="3.4.13.9" evidence="10"/>
<feature type="domain" description="Aminopeptidase P N-terminal" evidence="16">
    <location>
        <begin position="10"/>
        <end position="143"/>
    </location>
</feature>
<evidence type="ECO:0000256" key="14">
    <source>
        <dbReference type="ARBA" id="ARBA00044351"/>
    </source>
</evidence>
<dbReference type="InterPro" id="IPR052433">
    <property type="entry name" value="X-Pro_dipept-like"/>
</dbReference>
<dbReference type="GO" id="GO:0102009">
    <property type="term" value="F:proline dipeptidase activity"/>
    <property type="evidence" value="ECO:0007669"/>
    <property type="project" value="UniProtKB-EC"/>
</dbReference>
<evidence type="ECO:0000256" key="12">
    <source>
        <dbReference type="ARBA" id="ARBA00044252"/>
    </source>
</evidence>
<evidence type="ECO:0000259" key="16">
    <source>
        <dbReference type="SMART" id="SM01011"/>
    </source>
</evidence>
<comment type="subunit">
    <text evidence="2">Homodimer.</text>
</comment>
<dbReference type="InterPro" id="IPR029149">
    <property type="entry name" value="Creatin/AminoP/Spt16_N"/>
</dbReference>
<evidence type="ECO:0000256" key="15">
    <source>
        <dbReference type="ARBA" id="ARBA00048994"/>
    </source>
</evidence>
<evidence type="ECO:0000256" key="11">
    <source>
        <dbReference type="ARBA" id="ARBA00044141"/>
    </source>
</evidence>
<evidence type="ECO:0000256" key="5">
    <source>
        <dbReference type="ARBA" id="ARBA00022801"/>
    </source>
</evidence>
<evidence type="ECO:0000256" key="10">
    <source>
        <dbReference type="ARBA" id="ARBA00044051"/>
    </source>
</evidence>
<dbReference type="Gene3D" id="3.90.230.10">
    <property type="entry name" value="Creatinase/methionine aminopeptidase superfamily"/>
    <property type="match status" value="1"/>
</dbReference>
<evidence type="ECO:0000256" key="7">
    <source>
        <dbReference type="ARBA" id="ARBA00023049"/>
    </source>
</evidence>
<dbReference type="EMBL" id="HACM01000545">
    <property type="protein sequence ID" value="CRZ00987.1"/>
    <property type="molecule type" value="Transcribed_RNA"/>
</dbReference>
<comment type="cofactor">
    <cofactor evidence="1">
        <name>Mn(2+)</name>
        <dbReference type="ChEBI" id="CHEBI:29035"/>
    </cofactor>
</comment>
<dbReference type="Pfam" id="PF00557">
    <property type="entry name" value="Peptidase_M24"/>
    <property type="match status" value="1"/>
</dbReference>
<evidence type="ECO:0000256" key="4">
    <source>
        <dbReference type="ARBA" id="ARBA00022723"/>
    </source>
</evidence>
<keyword evidence="5" id="KW-0378">Hydrolase</keyword>